<dbReference type="EMBL" id="MCFD01000046">
    <property type="protein sequence ID" value="ORX65107.1"/>
    <property type="molecule type" value="Genomic_DNA"/>
</dbReference>
<name>A0A1Y1VV06_9FUNG</name>
<comment type="caution">
    <text evidence="1">The sequence shown here is derived from an EMBL/GenBank/DDBJ whole genome shotgun (WGS) entry which is preliminary data.</text>
</comment>
<dbReference type="GeneID" id="63799982"/>
<accession>A0A1Y1VV06</accession>
<evidence type="ECO:0000313" key="1">
    <source>
        <dbReference type="EMBL" id="ORX65107.1"/>
    </source>
</evidence>
<organism evidence="1 2">
    <name type="scientific">Linderina pennispora</name>
    <dbReference type="NCBI Taxonomy" id="61395"/>
    <lineage>
        <taxon>Eukaryota</taxon>
        <taxon>Fungi</taxon>
        <taxon>Fungi incertae sedis</taxon>
        <taxon>Zoopagomycota</taxon>
        <taxon>Kickxellomycotina</taxon>
        <taxon>Kickxellomycetes</taxon>
        <taxon>Kickxellales</taxon>
        <taxon>Kickxellaceae</taxon>
        <taxon>Linderina</taxon>
    </lineage>
</organism>
<dbReference type="AlphaFoldDB" id="A0A1Y1VV06"/>
<dbReference type="Proteomes" id="UP000193922">
    <property type="component" value="Unassembled WGS sequence"/>
</dbReference>
<sequence>MMCRQEEPSDSIKVMEVTILVHSMYLRSRHVVPNPHDFRNPWIKTSRAQWRPILLQSTNITTWTGTRPLHLAIPPFFFHIACFIHPIYVVERCLERRRSPDSCKWLSIQVYRS</sequence>
<dbReference type="RefSeq" id="XP_040739471.1">
    <property type="nucleotide sequence ID" value="XM_040883334.1"/>
</dbReference>
<reference evidence="1 2" key="1">
    <citation type="submission" date="2016-07" db="EMBL/GenBank/DDBJ databases">
        <title>Pervasive Adenine N6-methylation of Active Genes in Fungi.</title>
        <authorList>
            <consortium name="DOE Joint Genome Institute"/>
            <person name="Mondo S.J."/>
            <person name="Dannebaum R.O."/>
            <person name="Kuo R.C."/>
            <person name="Labutti K."/>
            <person name="Haridas S."/>
            <person name="Kuo A."/>
            <person name="Salamov A."/>
            <person name="Ahrendt S.R."/>
            <person name="Lipzen A."/>
            <person name="Sullivan W."/>
            <person name="Andreopoulos W.B."/>
            <person name="Clum A."/>
            <person name="Lindquist E."/>
            <person name="Daum C."/>
            <person name="Ramamoorthy G.K."/>
            <person name="Gryganskyi A."/>
            <person name="Culley D."/>
            <person name="Magnuson J.K."/>
            <person name="James T.Y."/>
            <person name="O'Malley M.A."/>
            <person name="Stajich J.E."/>
            <person name="Spatafora J.W."/>
            <person name="Visel A."/>
            <person name="Grigoriev I.V."/>
        </authorList>
    </citation>
    <scope>NUCLEOTIDE SEQUENCE [LARGE SCALE GENOMIC DNA]</scope>
    <source>
        <strain evidence="1 2">ATCC 12442</strain>
    </source>
</reference>
<gene>
    <name evidence="1" type="ORF">DL89DRAFT_132954</name>
</gene>
<keyword evidence="2" id="KW-1185">Reference proteome</keyword>
<proteinExistence type="predicted"/>
<protein>
    <submittedName>
        <fullName evidence="1">Uncharacterized protein</fullName>
    </submittedName>
</protein>
<evidence type="ECO:0000313" key="2">
    <source>
        <dbReference type="Proteomes" id="UP000193922"/>
    </source>
</evidence>